<sequence length="137" mass="16242">MQKHFNLSDSEFKAQFINCEFNPANFSHEAHLRLAWIHINEYGFDKGVEEFQKQLLKFVDFSGVKDKYNKTLTIAALQAVYHFMQMSDKDNFKDFIDEHQQLNDNFKELMASHYSFDIFNSDKAKTEFIEPDLLPFV</sequence>
<accession>A0ABU7XPP0</accession>
<protein>
    <submittedName>
        <fullName evidence="1">Uncharacterized protein</fullName>
    </submittedName>
</protein>
<proteinExistence type="predicted"/>
<evidence type="ECO:0000313" key="1">
    <source>
        <dbReference type="EMBL" id="MEF3832449.1"/>
    </source>
</evidence>
<dbReference type="RefSeq" id="WP_303304827.1">
    <property type="nucleotide sequence ID" value="NZ_JAODOP010000004.1"/>
</dbReference>
<evidence type="ECO:0000313" key="2">
    <source>
        <dbReference type="Proteomes" id="UP001337305"/>
    </source>
</evidence>
<keyword evidence="2" id="KW-1185">Reference proteome</keyword>
<comment type="caution">
    <text evidence="1">The sequence shown here is derived from an EMBL/GenBank/DDBJ whole genome shotgun (WGS) entry which is preliminary data.</text>
</comment>
<reference evidence="1 2" key="1">
    <citation type="submission" date="2022-09" db="EMBL/GenBank/DDBJ databases">
        <title>Genome sequencing of Flavivirga sp. MEBiC05379.</title>
        <authorList>
            <person name="Oh H.-M."/>
            <person name="Kwon K.K."/>
            <person name="Park M.J."/>
            <person name="Yang S.-H."/>
        </authorList>
    </citation>
    <scope>NUCLEOTIDE SEQUENCE [LARGE SCALE GENOMIC DNA]</scope>
    <source>
        <strain evidence="1 2">MEBiC05379</strain>
    </source>
</reference>
<name>A0ABU7XPP0_9FLAO</name>
<dbReference type="Proteomes" id="UP001337305">
    <property type="component" value="Unassembled WGS sequence"/>
</dbReference>
<organism evidence="1 2">
    <name type="scientific">Flavivirga spongiicola</name>
    <dbReference type="NCBI Taxonomy" id="421621"/>
    <lineage>
        <taxon>Bacteria</taxon>
        <taxon>Pseudomonadati</taxon>
        <taxon>Bacteroidota</taxon>
        <taxon>Flavobacteriia</taxon>
        <taxon>Flavobacteriales</taxon>
        <taxon>Flavobacteriaceae</taxon>
        <taxon>Flavivirga</taxon>
    </lineage>
</organism>
<dbReference type="EMBL" id="JAODOP010000004">
    <property type="protein sequence ID" value="MEF3832449.1"/>
    <property type="molecule type" value="Genomic_DNA"/>
</dbReference>
<gene>
    <name evidence="1" type="ORF">N1F79_04860</name>
</gene>